<evidence type="ECO:0000256" key="3">
    <source>
        <dbReference type="ARBA" id="ARBA00023163"/>
    </source>
</evidence>
<evidence type="ECO:0000313" key="6">
    <source>
        <dbReference type="Proteomes" id="UP000676565"/>
    </source>
</evidence>
<dbReference type="Pfam" id="PF12840">
    <property type="entry name" value="HTH_20"/>
    <property type="match status" value="1"/>
</dbReference>
<dbReference type="RefSeq" id="WP_210655202.1">
    <property type="nucleotide sequence ID" value="NZ_JAGKQQ010000001.1"/>
</dbReference>
<keyword evidence="2" id="KW-0238">DNA-binding</keyword>
<dbReference type="InterPro" id="IPR036390">
    <property type="entry name" value="WH_DNA-bd_sf"/>
</dbReference>
<dbReference type="CDD" id="cd00090">
    <property type="entry name" value="HTH_ARSR"/>
    <property type="match status" value="1"/>
</dbReference>
<evidence type="ECO:0000256" key="1">
    <source>
        <dbReference type="ARBA" id="ARBA00023015"/>
    </source>
</evidence>
<organism evidence="5 6">
    <name type="scientific">Gemmata palustris</name>
    <dbReference type="NCBI Taxonomy" id="2822762"/>
    <lineage>
        <taxon>Bacteria</taxon>
        <taxon>Pseudomonadati</taxon>
        <taxon>Planctomycetota</taxon>
        <taxon>Planctomycetia</taxon>
        <taxon>Gemmatales</taxon>
        <taxon>Gemmataceae</taxon>
        <taxon>Gemmata</taxon>
    </lineage>
</organism>
<evidence type="ECO:0000313" key="5">
    <source>
        <dbReference type="EMBL" id="MBP3956771.1"/>
    </source>
</evidence>
<dbReference type="InterPro" id="IPR051011">
    <property type="entry name" value="Metal_resp_trans_reg"/>
</dbReference>
<dbReference type="PANTHER" id="PTHR43132:SF6">
    <property type="entry name" value="HTH-TYPE TRANSCRIPTIONAL REPRESSOR CZRA"/>
    <property type="match status" value="1"/>
</dbReference>
<proteinExistence type="predicted"/>
<dbReference type="PANTHER" id="PTHR43132">
    <property type="entry name" value="ARSENICAL RESISTANCE OPERON REPRESSOR ARSR-RELATED"/>
    <property type="match status" value="1"/>
</dbReference>
<sequence>MIPLPARTLKPTRTPIARTASAPNEQAGWIAAIGEPTRLALIRALAVGAQTVTNLAREVGTEMVNVSHHLKIMKGTELVTVQKDGRFMIYALEWCGRGERDAGADAHIRGQSSLAAGVRRPRRAGSPYVLAGSDY</sequence>
<dbReference type="PROSITE" id="PS50987">
    <property type="entry name" value="HTH_ARSR_2"/>
    <property type="match status" value="1"/>
</dbReference>
<accession>A0ABS5BT03</accession>
<comment type="caution">
    <text evidence="5">The sequence shown here is derived from an EMBL/GenBank/DDBJ whole genome shotgun (WGS) entry which is preliminary data.</text>
</comment>
<keyword evidence="1" id="KW-0805">Transcription regulation</keyword>
<dbReference type="SUPFAM" id="SSF46785">
    <property type="entry name" value="Winged helix' DNA-binding domain"/>
    <property type="match status" value="1"/>
</dbReference>
<dbReference type="PRINTS" id="PR00778">
    <property type="entry name" value="HTHARSR"/>
</dbReference>
<feature type="domain" description="HTH arsR-type" evidence="4">
    <location>
        <begin position="18"/>
        <end position="112"/>
    </location>
</feature>
<dbReference type="EMBL" id="JAGKQQ010000001">
    <property type="protein sequence ID" value="MBP3956771.1"/>
    <property type="molecule type" value="Genomic_DNA"/>
</dbReference>
<protein>
    <submittedName>
        <fullName evidence="5">Winged helix-turn-helix transcriptional regulator</fullName>
    </submittedName>
</protein>
<dbReference type="SMART" id="SM00418">
    <property type="entry name" value="HTH_ARSR"/>
    <property type="match status" value="1"/>
</dbReference>
<dbReference type="NCBIfam" id="NF033788">
    <property type="entry name" value="HTH_metalloreg"/>
    <property type="match status" value="1"/>
</dbReference>
<dbReference type="InterPro" id="IPR036388">
    <property type="entry name" value="WH-like_DNA-bd_sf"/>
</dbReference>
<evidence type="ECO:0000259" key="4">
    <source>
        <dbReference type="PROSITE" id="PS50987"/>
    </source>
</evidence>
<keyword evidence="6" id="KW-1185">Reference proteome</keyword>
<evidence type="ECO:0000256" key="2">
    <source>
        <dbReference type="ARBA" id="ARBA00023125"/>
    </source>
</evidence>
<reference evidence="5 6" key="1">
    <citation type="submission" date="2021-04" db="EMBL/GenBank/DDBJ databases">
        <authorList>
            <person name="Ivanova A."/>
        </authorList>
    </citation>
    <scope>NUCLEOTIDE SEQUENCE [LARGE SCALE GENOMIC DNA]</scope>
    <source>
        <strain evidence="5 6">G18</strain>
    </source>
</reference>
<dbReference type="InterPro" id="IPR011991">
    <property type="entry name" value="ArsR-like_HTH"/>
</dbReference>
<keyword evidence="3" id="KW-0804">Transcription</keyword>
<dbReference type="Proteomes" id="UP000676565">
    <property type="component" value="Unassembled WGS sequence"/>
</dbReference>
<dbReference type="Gene3D" id="1.10.10.10">
    <property type="entry name" value="Winged helix-like DNA-binding domain superfamily/Winged helix DNA-binding domain"/>
    <property type="match status" value="1"/>
</dbReference>
<name>A0ABS5BT03_9BACT</name>
<gene>
    <name evidence="5" type="ORF">J8F10_15975</name>
</gene>
<dbReference type="InterPro" id="IPR001845">
    <property type="entry name" value="HTH_ArsR_DNA-bd_dom"/>
</dbReference>